<accession>A0A4Y2URH2</accession>
<feature type="non-terminal residue" evidence="1">
    <location>
        <position position="65"/>
    </location>
</feature>
<keyword evidence="2" id="KW-1185">Reference proteome</keyword>
<evidence type="ECO:0000313" key="1">
    <source>
        <dbReference type="EMBL" id="GBO14674.1"/>
    </source>
</evidence>
<gene>
    <name evidence="1" type="ORF">AVEN_242665_1</name>
</gene>
<dbReference type="EMBL" id="BGPR01038790">
    <property type="protein sequence ID" value="GBO14674.1"/>
    <property type="molecule type" value="Genomic_DNA"/>
</dbReference>
<evidence type="ECO:0000313" key="2">
    <source>
        <dbReference type="Proteomes" id="UP000499080"/>
    </source>
</evidence>
<reference evidence="1 2" key="1">
    <citation type="journal article" date="2019" name="Sci. Rep.">
        <title>Orb-weaving spider Araneus ventricosus genome elucidates the spidroin gene catalogue.</title>
        <authorList>
            <person name="Kono N."/>
            <person name="Nakamura H."/>
            <person name="Ohtoshi R."/>
            <person name="Moran D.A.P."/>
            <person name="Shinohara A."/>
            <person name="Yoshida Y."/>
            <person name="Fujiwara M."/>
            <person name="Mori M."/>
            <person name="Tomita M."/>
            <person name="Arakawa K."/>
        </authorList>
    </citation>
    <scope>NUCLEOTIDE SEQUENCE [LARGE SCALE GENOMIC DNA]</scope>
</reference>
<sequence length="65" mass="7262">MKWELSVGNRLPARYSGAGELAMGKRSCLATGSRRTCLCGNVSFRSTYSGSRSNFFVDVFRSLYR</sequence>
<dbReference type="Proteomes" id="UP000499080">
    <property type="component" value="Unassembled WGS sequence"/>
</dbReference>
<name>A0A4Y2URH2_ARAVE</name>
<proteinExistence type="predicted"/>
<organism evidence="1 2">
    <name type="scientific">Araneus ventricosus</name>
    <name type="common">Orbweaver spider</name>
    <name type="synonym">Epeira ventricosa</name>
    <dbReference type="NCBI Taxonomy" id="182803"/>
    <lineage>
        <taxon>Eukaryota</taxon>
        <taxon>Metazoa</taxon>
        <taxon>Ecdysozoa</taxon>
        <taxon>Arthropoda</taxon>
        <taxon>Chelicerata</taxon>
        <taxon>Arachnida</taxon>
        <taxon>Araneae</taxon>
        <taxon>Araneomorphae</taxon>
        <taxon>Entelegynae</taxon>
        <taxon>Araneoidea</taxon>
        <taxon>Araneidae</taxon>
        <taxon>Araneus</taxon>
    </lineage>
</organism>
<protein>
    <submittedName>
        <fullName evidence="1">Uncharacterized protein</fullName>
    </submittedName>
</protein>
<dbReference type="AlphaFoldDB" id="A0A4Y2URH2"/>
<comment type="caution">
    <text evidence="1">The sequence shown here is derived from an EMBL/GenBank/DDBJ whole genome shotgun (WGS) entry which is preliminary data.</text>
</comment>